<feature type="compositionally biased region" description="Low complexity" evidence="1">
    <location>
        <begin position="246"/>
        <end position="257"/>
    </location>
</feature>
<evidence type="ECO:0000313" key="3">
    <source>
        <dbReference type="Proteomes" id="UP000054166"/>
    </source>
</evidence>
<feature type="compositionally biased region" description="Polar residues" evidence="1">
    <location>
        <begin position="216"/>
        <end position="225"/>
    </location>
</feature>
<evidence type="ECO:0000313" key="2">
    <source>
        <dbReference type="EMBL" id="KIM75626.1"/>
    </source>
</evidence>
<keyword evidence="3" id="KW-1185">Reference proteome</keyword>
<dbReference type="PANTHER" id="PTHR28031">
    <property type="entry name" value="PROLINE-RICH PROTEIN HUA1"/>
    <property type="match status" value="1"/>
</dbReference>
<name>A0A0C3F734_PILCF</name>
<feature type="compositionally biased region" description="Low complexity" evidence="1">
    <location>
        <begin position="428"/>
        <end position="442"/>
    </location>
</feature>
<feature type="compositionally biased region" description="Polar residues" evidence="1">
    <location>
        <begin position="167"/>
        <end position="178"/>
    </location>
</feature>
<proteinExistence type="predicted"/>
<accession>A0A0C3F734</accession>
<evidence type="ECO:0000256" key="1">
    <source>
        <dbReference type="SAM" id="MobiDB-lite"/>
    </source>
</evidence>
<dbReference type="InParanoid" id="A0A0C3F734"/>
<dbReference type="Proteomes" id="UP000054166">
    <property type="component" value="Unassembled WGS sequence"/>
</dbReference>
<dbReference type="GO" id="GO:0005737">
    <property type="term" value="C:cytoplasm"/>
    <property type="evidence" value="ECO:0007669"/>
    <property type="project" value="TreeGrafter"/>
</dbReference>
<feature type="compositionally biased region" description="Low complexity" evidence="1">
    <location>
        <begin position="179"/>
        <end position="201"/>
    </location>
</feature>
<feature type="compositionally biased region" description="Low complexity" evidence="1">
    <location>
        <begin position="143"/>
        <end position="155"/>
    </location>
</feature>
<dbReference type="OrthoDB" id="2405700at2759"/>
<feature type="region of interest" description="Disordered" evidence="1">
    <location>
        <begin position="1"/>
        <end position="305"/>
    </location>
</feature>
<dbReference type="PANTHER" id="PTHR28031:SF1">
    <property type="entry name" value="PROLINE-RICH PROTEIN HUA1"/>
    <property type="match status" value="1"/>
</dbReference>
<reference evidence="2 3" key="1">
    <citation type="submission" date="2014-04" db="EMBL/GenBank/DDBJ databases">
        <authorList>
            <consortium name="DOE Joint Genome Institute"/>
            <person name="Kuo A."/>
            <person name="Tarkka M."/>
            <person name="Buscot F."/>
            <person name="Kohler A."/>
            <person name="Nagy L.G."/>
            <person name="Floudas D."/>
            <person name="Copeland A."/>
            <person name="Barry K.W."/>
            <person name="Cichocki N."/>
            <person name="Veneault-Fourrey C."/>
            <person name="LaButti K."/>
            <person name="Lindquist E.A."/>
            <person name="Lipzen A."/>
            <person name="Lundell T."/>
            <person name="Morin E."/>
            <person name="Murat C."/>
            <person name="Sun H."/>
            <person name="Tunlid A."/>
            <person name="Henrissat B."/>
            <person name="Grigoriev I.V."/>
            <person name="Hibbett D.S."/>
            <person name="Martin F."/>
            <person name="Nordberg H.P."/>
            <person name="Cantor M.N."/>
            <person name="Hua S.X."/>
        </authorList>
    </citation>
    <scope>NUCLEOTIDE SEQUENCE [LARGE SCALE GENOMIC DNA]</scope>
    <source>
        <strain evidence="2 3">F 1598</strain>
    </source>
</reference>
<dbReference type="HOGENOM" id="CLU_040442_0_0_1"/>
<reference evidence="3" key="2">
    <citation type="submission" date="2015-01" db="EMBL/GenBank/DDBJ databases">
        <title>Evolutionary Origins and Diversification of the Mycorrhizal Mutualists.</title>
        <authorList>
            <consortium name="DOE Joint Genome Institute"/>
            <consortium name="Mycorrhizal Genomics Consortium"/>
            <person name="Kohler A."/>
            <person name="Kuo A."/>
            <person name="Nagy L.G."/>
            <person name="Floudas D."/>
            <person name="Copeland A."/>
            <person name="Barry K.W."/>
            <person name="Cichocki N."/>
            <person name="Veneault-Fourrey C."/>
            <person name="LaButti K."/>
            <person name="Lindquist E.A."/>
            <person name="Lipzen A."/>
            <person name="Lundell T."/>
            <person name="Morin E."/>
            <person name="Murat C."/>
            <person name="Riley R."/>
            <person name="Ohm R."/>
            <person name="Sun H."/>
            <person name="Tunlid A."/>
            <person name="Henrissat B."/>
            <person name="Grigoriev I.V."/>
            <person name="Hibbett D.S."/>
            <person name="Martin F."/>
        </authorList>
    </citation>
    <scope>NUCLEOTIDE SEQUENCE [LARGE SCALE GENOMIC DNA]</scope>
    <source>
        <strain evidence="3">F 1598</strain>
    </source>
</reference>
<dbReference type="InterPro" id="IPR038910">
    <property type="entry name" value="Hua1-like"/>
</dbReference>
<feature type="compositionally biased region" description="Low complexity" evidence="1">
    <location>
        <begin position="360"/>
        <end position="374"/>
    </location>
</feature>
<dbReference type="STRING" id="765440.A0A0C3F734"/>
<sequence>MPNPFLDPIATLSPRSSPSTSDHAPTLPQIQVSTSPTISLSPIVSRSSTGTGTEGGERRFEPPPGPPPPVSSSSGSGGSGGNQANGSGRLEADDLDAEAPPAYTPAADVHQGESTLEVGPRRPFQQVRAQPSPQRRPSPAPAPRQQQQQPYLAPQTEWDQYQRHTRQGQWAQSNPSLVSHQQSGSSASHGTPSSAPNSNANLPPPPPRHPHSQNSTPLNSNSSRASEAPVSDFARDFYAAGGGDASESLSQSQSSSSNTNRYAPPPGPPPQSSTRTSNTKKNKNKAAGEEIPDDGRPTQVPTPGHPLLLNSKLLVYPVGFECHKCNNTGFKNFDPTHPCRKCWERYSRPYVGAITYTPWSSSSSSSGSGSSSSSNTHFQRPLPKFKPPQQQHLLRSSASQSHIPSHSQSQQHARSISNPNFPPHRTQYAPSPSPSAYPTSTPHGPPPGSTVVRPGDPRIGGTMCYKCLGSGVVQFFIFEDVCVVCRGVGRVF</sequence>
<protein>
    <submittedName>
        <fullName evidence="2">Uncharacterized protein</fullName>
    </submittedName>
</protein>
<dbReference type="AlphaFoldDB" id="A0A0C3F734"/>
<organism evidence="2 3">
    <name type="scientific">Piloderma croceum (strain F 1598)</name>
    <dbReference type="NCBI Taxonomy" id="765440"/>
    <lineage>
        <taxon>Eukaryota</taxon>
        <taxon>Fungi</taxon>
        <taxon>Dikarya</taxon>
        <taxon>Basidiomycota</taxon>
        <taxon>Agaricomycotina</taxon>
        <taxon>Agaricomycetes</taxon>
        <taxon>Agaricomycetidae</taxon>
        <taxon>Atheliales</taxon>
        <taxon>Atheliaceae</taxon>
        <taxon>Piloderma</taxon>
    </lineage>
</organism>
<feature type="compositionally biased region" description="Polar residues" evidence="1">
    <location>
        <begin position="13"/>
        <end position="44"/>
    </location>
</feature>
<feature type="compositionally biased region" description="Low complexity" evidence="1">
    <location>
        <begin position="396"/>
        <end position="412"/>
    </location>
</feature>
<gene>
    <name evidence="2" type="ORF">PILCRDRAFT_668574</name>
</gene>
<dbReference type="EMBL" id="KN833044">
    <property type="protein sequence ID" value="KIM75626.1"/>
    <property type="molecule type" value="Genomic_DNA"/>
</dbReference>
<feature type="region of interest" description="Disordered" evidence="1">
    <location>
        <begin position="358"/>
        <end position="454"/>
    </location>
</feature>